<dbReference type="SUPFAM" id="SSF51197">
    <property type="entry name" value="Clavaminate synthase-like"/>
    <property type="match status" value="1"/>
</dbReference>
<proteinExistence type="predicted"/>
<protein>
    <recommendedName>
        <fullName evidence="2">Fe2OG dioxygenase domain-containing protein</fullName>
    </recommendedName>
</protein>
<accession>A0A6C0AP73</accession>
<name>A0A6C0AP73_9ZZZZ</name>
<dbReference type="Gene3D" id="2.60.120.620">
    <property type="entry name" value="q2cbj1_9rhob like domain"/>
    <property type="match status" value="1"/>
</dbReference>
<dbReference type="AlphaFoldDB" id="A0A6C0AP73"/>
<dbReference type="EMBL" id="MN740758">
    <property type="protein sequence ID" value="QHS81552.1"/>
    <property type="molecule type" value="Genomic_DNA"/>
</dbReference>
<sequence length="216" mass="24722">MNSQGYRIIKNFIEVDNDTFDLMGKLIKTAQPIFNDNPMARRNDNKRLQLDLNPKLYRIDPWFKLLRDKIDELGSPDHIMTDSFLLSSLPGCKAQAAHTDYVPDEVLKATTDDTVPLLFLLALEDNTFLNVWPASHHHIQKELRSSPIYRQTVCLNKGDAVLFRADLVHGGAAYNTSNMRLHAYLDHPSVTRDPNRTWIVYKHADKSSSLYASIIE</sequence>
<reference evidence="1" key="1">
    <citation type="journal article" date="2020" name="Nature">
        <title>Giant virus diversity and host interactions through global metagenomics.</title>
        <authorList>
            <person name="Schulz F."/>
            <person name="Roux S."/>
            <person name="Paez-Espino D."/>
            <person name="Jungbluth S."/>
            <person name="Walsh D.A."/>
            <person name="Denef V.J."/>
            <person name="McMahon K.D."/>
            <person name="Konstantinidis K.T."/>
            <person name="Eloe-Fadrosh E.A."/>
            <person name="Kyrpides N.C."/>
            <person name="Woyke T."/>
        </authorList>
    </citation>
    <scope>NUCLEOTIDE SEQUENCE</scope>
    <source>
        <strain evidence="1">GVMAG-S-1101164-72</strain>
    </source>
</reference>
<organism evidence="1">
    <name type="scientific">viral metagenome</name>
    <dbReference type="NCBI Taxonomy" id="1070528"/>
    <lineage>
        <taxon>unclassified sequences</taxon>
        <taxon>metagenomes</taxon>
        <taxon>organismal metagenomes</taxon>
    </lineage>
</organism>
<evidence type="ECO:0000313" key="1">
    <source>
        <dbReference type="EMBL" id="QHS81552.1"/>
    </source>
</evidence>
<evidence type="ECO:0008006" key="2">
    <source>
        <dbReference type="Google" id="ProtNLM"/>
    </source>
</evidence>